<dbReference type="KEGG" id="hro:HELRODRAFT_172950"/>
<name>T1F668_HELRO</name>
<gene>
    <name evidence="2" type="primary">20204317</name>
    <name evidence="1" type="ORF">HELRODRAFT_172950</name>
</gene>
<sequence>MNFVNRWVLRSALNFASDGEVVREVGREFQRKGQEKAKADLAKECLTRVKKKREEEDDRKPGRLVASFFTCDEISVGKKILVSEYEMLKKDKIKQLNRGSNKYEKVCDIVDIFVELMDNKLSEQLPIFVIFNIERVPIRLAKDNSKMVCESLNKLNERLDNIEKNNQLFLKFMQSHSGVTKPQSGSDQVGNVSFNARETDVKQATKMSYLDTAKLNLPADNVAVDSNNSSPWMVVPNKVNKRKQDDANINNVNKRILKPTSLPIKKTVGKLCDTTGSLKLKGAEKKSVIYLGNITPCSKDTVAEHLRNSDIKFHNIFPAKRPQKNNAEKTNDNDEEYSSFRICIPEIEKDKIFNADIWPLHANVREWLFYTNLAPKTPSVDNG</sequence>
<dbReference type="CTD" id="20204317"/>
<organism evidence="2 3">
    <name type="scientific">Helobdella robusta</name>
    <name type="common">Californian leech</name>
    <dbReference type="NCBI Taxonomy" id="6412"/>
    <lineage>
        <taxon>Eukaryota</taxon>
        <taxon>Metazoa</taxon>
        <taxon>Spiralia</taxon>
        <taxon>Lophotrochozoa</taxon>
        <taxon>Annelida</taxon>
        <taxon>Clitellata</taxon>
        <taxon>Hirudinea</taxon>
        <taxon>Rhynchobdellida</taxon>
        <taxon>Glossiphoniidae</taxon>
        <taxon>Helobdella</taxon>
    </lineage>
</organism>
<dbReference type="InParanoid" id="T1F668"/>
<keyword evidence="3" id="KW-1185">Reference proteome</keyword>
<dbReference type="EnsemblMetazoa" id="HelroT172950">
    <property type="protein sequence ID" value="HelroP172950"/>
    <property type="gene ID" value="HelroG172950"/>
</dbReference>
<dbReference type="PANTHER" id="PTHR10725:SF74">
    <property type="entry name" value="ERAP1-LIKE C-TERMINAL DOMAIN-CONTAINING PROTEIN"/>
    <property type="match status" value="1"/>
</dbReference>
<dbReference type="HOGENOM" id="CLU_064172_0_0_1"/>
<evidence type="ECO:0000313" key="1">
    <source>
        <dbReference type="EMBL" id="ESO03921.1"/>
    </source>
</evidence>
<reference evidence="1 3" key="2">
    <citation type="journal article" date="2013" name="Nature">
        <title>Insights into bilaterian evolution from three spiralian genomes.</title>
        <authorList>
            <person name="Simakov O."/>
            <person name="Marletaz F."/>
            <person name="Cho S.J."/>
            <person name="Edsinger-Gonzales E."/>
            <person name="Havlak P."/>
            <person name="Hellsten U."/>
            <person name="Kuo D.H."/>
            <person name="Larsson T."/>
            <person name="Lv J."/>
            <person name="Arendt D."/>
            <person name="Savage R."/>
            <person name="Osoegawa K."/>
            <person name="de Jong P."/>
            <person name="Grimwood J."/>
            <person name="Chapman J.A."/>
            <person name="Shapiro H."/>
            <person name="Aerts A."/>
            <person name="Otillar R.P."/>
            <person name="Terry A.Y."/>
            <person name="Boore J.L."/>
            <person name="Grigoriev I.V."/>
            <person name="Lindberg D.R."/>
            <person name="Seaver E.C."/>
            <person name="Weisblat D.A."/>
            <person name="Putnam N.H."/>
            <person name="Rokhsar D.S."/>
        </authorList>
    </citation>
    <scope>NUCLEOTIDE SEQUENCE</scope>
</reference>
<evidence type="ECO:0000313" key="3">
    <source>
        <dbReference type="Proteomes" id="UP000015101"/>
    </source>
</evidence>
<dbReference type="PANTHER" id="PTHR10725">
    <property type="entry name" value="THAP DOMAIN-CONTAINING PROTEIN 9"/>
    <property type="match status" value="1"/>
</dbReference>
<dbReference type="GeneID" id="20204317"/>
<proteinExistence type="predicted"/>
<dbReference type="Proteomes" id="UP000015101">
    <property type="component" value="Unassembled WGS sequence"/>
</dbReference>
<accession>T1F668</accession>
<reference evidence="3" key="1">
    <citation type="submission" date="2012-12" db="EMBL/GenBank/DDBJ databases">
        <authorList>
            <person name="Hellsten U."/>
            <person name="Grimwood J."/>
            <person name="Chapman J.A."/>
            <person name="Shapiro H."/>
            <person name="Aerts A."/>
            <person name="Otillar R.P."/>
            <person name="Terry A.Y."/>
            <person name="Boore J.L."/>
            <person name="Simakov O."/>
            <person name="Marletaz F."/>
            <person name="Cho S.-J."/>
            <person name="Edsinger-Gonzales E."/>
            <person name="Havlak P."/>
            <person name="Kuo D.-H."/>
            <person name="Larsson T."/>
            <person name="Lv J."/>
            <person name="Arendt D."/>
            <person name="Savage R."/>
            <person name="Osoegawa K."/>
            <person name="de Jong P."/>
            <person name="Lindberg D.R."/>
            <person name="Seaver E.C."/>
            <person name="Weisblat D.A."/>
            <person name="Putnam N.H."/>
            <person name="Grigoriev I.V."/>
            <person name="Rokhsar D.S."/>
        </authorList>
    </citation>
    <scope>NUCLEOTIDE SEQUENCE</scope>
</reference>
<dbReference type="EMBL" id="KB096551">
    <property type="protein sequence ID" value="ESO03921.1"/>
    <property type="molecule type" value="Genomic_DNA"/>
</dbReference>
<dbReference type="RefSeq" id="XP_009017857.1">
    <property type="nucleotide sequence ID" value="XM_009019609.1"/>
</dbReference>
<evidence type="ECO:0000313" key="2">
    <source>
        <dbReference type="EnsemblMetazoa" id="HelroP172950"/>
    </source>
</evidence>
<reference evidence="2" key="3">
    <citation type="submission" date="2015-06" db="UniProtKB">
        <authorList>
            <consortium name="EnsemblMetazoa"/>
        </authorList>
    </citation>
    <scope>IDENTIFICATION</scope>
</reference>
<dbReference type="OrthoDB" id="6223661at2759"/>
<dbReference type="EMBL" id="AMQM01004414">
    <property type="status" value="NOT_ANNOTATED_CDS"/>
    <property type="molecule type" value="Genomic_DNA"/>
</dbReference>
<protein>
    <submittedName>
        <fullName evidence="1 2">Uncharacterized protein</fullName>
    </submittedName>
</protein>
<dbReference type="AlphaFoldDB" id="T1F668"/>